<evidence type="ECO:0000256" key="5">
    <source>
        <dbReference type="ARBA" id="ARBA00022989"/>
    </source>
</evidence>
<name>A0ABT3HCF0_9HYPH</name>
<feature type="transmembrane region" description="Helical" evidence="7">
    <location>
        <begin position="344"/>
        <end position="372"/>
    </location>
</feature>
<organism evidence="9 10">
    <name type="scientific">Rhodobium gokarnense</name>
    <dbReference type="NCBI Taxonomy" id="364296"/>
    <lineage>
        <taxon>Bacteria</taxon>
        <taxon>Pseudomonadati</taxon>
        <taxon>Pseudomonadota</taxon>
        <taxon>Alphaproteobacteria</taxon>
        <taxon>Hyphomicrobiales</taxon>
        <taxon>Rhodobiaceae</taxon>
        <taxon>Rhodobium</taxon>
    </lineage>
</organism>
<proteinExistence type="inferred from homology"/>
<feature type="transmembrane region" description="Helical" evidence="7">
    <location>
        <begin position="27"/>
        <end position="50"/>
    </location>
</feature>
<dbReference type="Proteomes" id="UP001209755">
    <property type="component" value="Unassembled WGS sequence"/>
</dbReference>
<keyword evidence="6 7" id="KW-0472">Membrane</keyword>
<dbReference type="InterPro" id="IPR000515">
    <property type="entry name" value="MetI-like"/>
</dbReference>
<dbReference type="Gene3D" id="1.10.3720.10">
    <property type="entry name" value="MetI-like"/>
    <property type="match status" value="2"/>
</dbReference>
<sequence length="576" mass="61635">MSFAAPTLDDASTAAGRTLGPRLGSDVAWTVLVSVISFFALLPILALVIISLTPAGEVWAHLISTVLPRAISTTALLMLGVAGVVTAVGVTTAWLVTMCRFPGRRLFDWALLLPLAVPTYIVAYTYVEAMDVTGPIQTAIRAVFGFSSARDYWFPEIRSLPGAVFVMGMVLYPYVYLTTRAMFLMQSACALDVARTLGANPLRLFGSVALPLARPAIAVGVTLAMMECLNDIGAVEHLGVKTLTFSIYDTWLNRGSLAGAAQMATAMLVIVFLLIWLERFARRHQRYHQTSSRYRMLPNYRLTGWKAALAILACSAPIVLGFVVPASVLADVASRRLEQLSAPGFVSAVVNSVGLSLAAVVLTVLTGLLVAYTLRLRRNRLIHMIARFSTIGYAVPGTVLAVGILIPSAAFDNFLDGSLRATFGISTGLLLTGSGAVIVYGHATRFLAVAFGTLESGLQKVSPNLDMASRALGRTAARSLVEIHMPMIKPALATASMLVFVECMKELPATILLRPFNFETLSTTVYAAASQEAFERGAVAALAIVAVGLLPVIFLARTSSSTFRDRKAARRERAGA</sequence>
<evidence type="ECO:0000256" key="2">
    <source>
        <dbReference type="ARBA" id="ARBA00022448"/>
    </source>
</evidence>
<comment type="similarity">
    <text evidence="7">Belongs to the binding-protein-dependent transport system permease family.</text>
</comment>
<comment type="subcellular location">
    <subcellularLocation>
        <location evidence="1 7">Cell membrane</location>
        <topology evidence="1 7">Multi-pass membrane protein</topology>
    </subcellularLocation>
</comment>
<feature type="transmembrane region" description="Helical" evidence="7">
    <location>
        <begin position="160"/>
        <end position="177"/>
    </location>
</feature>
<dbReference type="PANTHER" id="PTHR30183">
    <property type="entry name" value="MOLYBDENUM TRANSPORT SYSTEM PERMEASE PROTEIN MODB"/>
    <property type="match status" value="1"/>
</dbReference>
<gene>
    <name evidence="9" type="ORF">M2319_002415</name>
</gene>
<evidence type="ECO:0000313" key="9">
    <source>
        <dbReference type="EMBL" id="MCW2308076.1"/>
    </source>
</evidence>
<feature type="transmembrane region" description="Helical" evidence="7">
    <location>
        <begin position="302"/>
        <end position="324"/>
    </location>
</feature>
<feature type="transmembrane region" description="Helical" evidence="7">
    <location>
        <begin position="418"/>
        <end position="440"/>
    </location>
</feature>
<feature type="transmembrane region" description="Helical" evidence="7">
    <location>
        <begin position="260"/>
        <end position="281"/>
    </location>
</feature>
<feature type="domain" description="ABC transmembrane type-1" evidence="8">
    <location>
        <begin position="349"/>
        <end position="557"/>
    </location>
</feature>
<feature type="transmembrane region" description="Helical" evidence="7">
    <location>
        <begin position="109"/>
        <end position="127"/>
    </location>
</feature>
<dbReference type="Pfam" id="PF00528">
    <property type="entry name" value="BPD_transp_1"/>
    <property type="match status" value="1"/>
</dbReference>
<dbReference type="PROSITE" id="PS50928">
    <property type="entry name" value="ABC_TM1"/>
    <property type="match status" value="2"/>
</dbReference>
<keyword evidence="5 7" id="KW-1133">Transmembrane helix</keyword>
<evidence type="ECO:0000256" key="3">
    <source>
        <dbReference type="ARBA" id="ARBA00022475"/>
    </source>
</evidence>
<dbReference type="PANTHER" id="PTHR30183:SF2">
    <property type="entry name" value="IRON UTILIZATION PROTEIN"/>
    <property type="match status" value="1"/>
</dbReference>
<evidence type="ECO:0000256" key="6">
    <source>
        <dbReference type="ARBA" id="ARBA00023136"/>
    </source>
</evidence>
<feature type="transmembrane region" description="Helical" evidence="7">
    <location>
        <begin position="204"/>
        <end position="226"/>
    </location>
</feature>
<feature type="transmembrane region" description="Helical" evidence="7">
    <location>
        <begin position="384"/>
        <end position="406"/>
    </location>
</feature>
<feature type="domain" description="ABC transmembrane type-1" evidence="8">
    <location>
        <begin position="71"/>
        <end position="276"/>
    </location>
</feature>
<dbReference type="SUPFAM" id="SSF161098">
    <property type="entry name" value="MetI-like"/>
    <property type="match status" value="2"/>
</dbReference>
<dbReference type="RefSeq" id="WP_264601703.1">
    <property type="nucleotide sequence ID" value="NZ_JAOQNS010000006.1"/>
</dbReference>
<feature type="transmembrane region" description="Helical" evidence="7">
    <location>
        <begin position="533"/>
        <end position="556"/>
    </location>
</feature>
<protein>
    <submittedName>
        <fullName evidence="9">Iron(III) transport system permease protein</fullName>
    </submittedName>
</protein>
<evidence type="ECO:0000256" key="1">
    <source>
        <dbReference type="ARBA" id="ARBA00004651"/>
    </source>
</evidence>
<keyword evidence="3" id="KW-1003">Cell membrane</keyword>
<reference evidence="10" key="1">
    <citation type="submission" date="2023-07" db="EMBL/GenBank/DDBJ databases">
        <title>Genome sequencing of Purple Non-Sulfur Bacteria from various extreme environments.</title>
        <authorList>
            <person name="Mayer M."/>
        </authorList>
    </citation>
    <scope>NUCLEOTIDE SEQUENCE [LARGE SCALE GENOMIC DNA]</scope>
    <source>
        <strain evidence="10">DSM 17935</strain>
    </source>
</reference>
<evidence type="ECO:0000313" key="10">
    <source>
        <dbReference type="Proteomes" id="UP001209755"/>
    </source>
</evidence>
<keyword evidence="2 7" id="KW-0813">Transport</keyword>
<dbReference type="EMBL" id="JAOQNS010000006">
    <property type="protein sequence ID" value="MCW2308076.1"/>
    <property type="molecule type" value="Genomic_DNA"/>
</dbReference>
<evidence type="ECO:0000256" key="4">
    <source>
        <dbReference type="ARBA" id="ARBA00022692"/>
    </source>
</evidence>
<feature type="transmembrane region" description="Helical" evidence="7">
    <location>
        <begin position="70"/>
        <end position="97"/>
    </location>
</feature>
<comment type="caution">
    <text evidence="9">The sequence shown here is derived from an EMBL/GenBank/DDBJ whole genome shotgun (WGS) entry which is preliminary data.</text>
</comment>
<dbReference type="InterPro" id="IPR035906">
    <property type="entry name" value="MetI-like_sf"/>
</dbReference>
<evidence type="ECO:0000256" key="7">
    <source>
        <dbReference type="RuleBase" id="RU363032"/>
    </source>
</evidence>
<keyword evidence="4 7" id="KW-0812">Transmembrane</keyword>
<accession>A0ABT3HCF0</accession>
<keyword evidence="10" id="KW-1185">Reference proteome</keyword>
<evidence type="ECO:0000259" key="8">
    <source>
        <dbReference type="PROSITE" id="PS50928"/>
    </source>
</evidence>
<dbReference type="CDD" id="cd06261">
    <property type="entry name" value="TM_PBP2"/>
    <property type="match status" value="2"/>
</dbReference>